<dbReference type="Gene3D" id="1.10.287.10">
    <property type="entry name" value="S15/NS1, RNA-binding"/>
    <property type="match status" value="1"/>
</dbReference>
<keyword evidence="4" id="KW-0699">rRNA-binding</keyword>
<protein>
    <recommendedName>
        <fullName evidence="4">Small ribosomal subunit protein uS15</fullName>
    </recommendedName>
</protein>
<evidence type="ECO:0000256" key="2">
    <source>
        <dbReference type="ARBA" id="ARBA00023274"/>
    </source>
</evidence>
<dbReference type="SUPFAM" id="SSF47060">
    <property type="entry name" value="S15/NS1 RNA-binding domain"/>
    <property type="match status" value="1"/>
</dbReference>
<dbReference type="InterPro" id="IPR009068">
    <property type="entry name" value="uS15_NS1_RNA-bd_sf"/>
</dbReference>
<dbReference type="InterPro" id="IPR005290">
    <property type="entry name" value="Ribosomal_uS15_bac-type"/>
</dbReference>
<dbReference type="GO" id="GO:0019843">
    <property type="term" value="F:rRNA binding"/>
    <property type="evidence" value="ECO:0007669"/>
    <property type="project" value="UniProtKB-UniRule"/>
</dbReference>
<dbReference type="InterPro" id="IPR000589">
    <property type="entry name" value="Ribosomal_uS15"/>
</dbReference>
<evidence type="ECO:0000313" key="6">
    <source>
        <dbReference type="EMBL" id="ACM90969.1"/>
    </source>
</evidence>
<dbReference type="Gene3D" id="6.10.250.3130">
    <property type="match status" value="1"/>
</dbReference>
<comment type="similarity">
    <text evidence="4 5">Belongs to the universal ribosomal protein uS15 family.</text>
</comment>
<evidence type="ECO:0000256" key="1">
    <source>
        <dbReference type="ARBA" id="ARBA00022980"/>
    </source>
</evidence>
<dbReference type="PANTHER" id="PTHR23321">
    <property type="entry name" value="RIBOSOMAL PROTEIN S15, BACTERIAL AND ORGANELLAR"/>
    <property type="match status" value="1"/>
</dbReference>
<dbReference type="EMBL" id="FJ529690">
    <property type="protein sequence ID" value="ACM90969.1"/>
    <property type="molecule type" value="Genomic_DNA"/>
</dbReference>
<accession>C0JZU0</accession>
<gene>
    <name evidence="4" type="primary">rpsO</name>
</gene>
<sequence>MALTKNQKREIAEKFSEKPNDTGATAVQIALITERIKYLTEHTKANPKDHASNDGLVALVSQRKSLLAYLERTNREEYKKVIAKLGLRK</sequence>
<dbReference type="AlphaFoldDB" id="C0JZU0"/>
<dbReference type="GO" id="GO:0006412">
    <property type="term" value="P:translation"/>
    <property type="evidence" value="ECO:0007669"/>
    <property type="project" value="UniProtKB-UniRule"/>
</dbReference>
<comment type="function">
    <text evidence="4">Forms an intersubunit bridge (bridge B4) with the 23S rRNA of the 50S subunit in the ribosome.</text>
</comment>
<keyword evidence="2 4" id="KW-0687">Ribonucleoprotein</keyword>
<dbReference type="Pfam" id="PF00312">
    <property type="entry name" value="Ribosomal_S15"/>
    <property type="match status" value="1"/>
</dbReference>
<keyword evidence="4" id="KW-0694">RNA-binding</keyword>
<evidence type="ECO:0000256" key="3">
    <source>
        <dbReference type="ARBA" id="ARBA00064542"/>
    </source>
</evidence>
<dbReference type="NCBIfam" id="TIGR00952">
    <property type="entry name" value="S15_bact"/>
    <property type="match status" value="1"/>
</dbReference>
<comment type="subunit">
    <text evidence="3 4">Part of the 30S ribosomal subunit. Forms a bridge to the 50S subunit in the 70S ribosome, contacting the 23S rRNA.</text>
</comment>
<reference evidence="6" key="1">
    <citation type="submission" date="2008-11" db="EMBL/GenBank/DDBJ databases">
        <title>Isolation and characterization of a fructose-1,6-bisphosphatase in Bacteroides sp. from a rumen metagenomic library.</title>
        <authorList>
            <person name="Wang J."/>
            <person name="Liu K."/>
            <person name="Zhao S."/>
            <person name="Bu D."/>
            <person name="Li D."/>
            <person name="Yu P."/>
            <person name="Wei H."/>
            <person name="Zhou L."/>
        </authorList>
    </citation>
    <scope>NUCLEOTIDE SEQUENCE</scope>
</reference>
<proteinExistence type="inferred from homology"/>
<dbReference type="GO" id="GO:0022627">
    <property type="term" value="C:cytosolic small ribosomal subunit"/>
    <property type="evidence" value="ECO:0007669"/>
    <property type="project" value="TreeGrafter"/>
</dbReference>
<keyword evidence="1 4" id="KW-0689">Ribosomal protein</keyword>
<dbReference type="HAMAP" id="MF_01343_B">
    <property type="entry name" value="Ribosomal_uS15_B"/>
    <property type="match status" value="1"/>
</dbReference>
<name>C0JZU0_9BACT</name>
<dbReference type="SMART" id="SM01387">
    <property type="entry name" value="Ribosomal_S15"/>
    <property type="match status" value="1"/>
</dbReference>
<dbReference type="CDD" id="cd00353">
    <property type="entry name" value="Ribosomal_S15p_S13e"/>
    <property type="match status" value="1"/>
</dbReference>
<dbReference type="GO" id="GO:0003735">
    <property type="term" value="F:structural constituent of ribosome"/>
    <property type="evidence" value="ECO:0007669"/>
    <property type="project" value="InterPro"/>
</dbReference>
<evidence type="ECO:0000256" key="4">
    <source>
        <dbReference type="HAMAP-Rule" id="MF_01343"/>
    </source>
</evidence>
<evidence type="ECO:0000256" key="5">
    <source>
        <dbReference type="RuleBase" id="RU003919"/>
    </source>
</evidence>
<dbReference type="PANTHER" id="PTHR23321:SF26">
    <property type="entry name" value="SMALL RIBOSOMAL SUBUNIT PROTEIN US15M"/>
    <property type="match status" value="1"/>
</dbReference>
<organism evidence="6">
    <name type="scientific">uncultured bacterium URE12</name>
    <dbReference type="NCBI Taxonomy" id="581111"/>
    <lineage>
        <taxon>Bacteria</taxon>
        <taxon>environmental samples</taxon>
    </lineage>
</organism>
<comment type="function">
    <text evidence="4">One of the primary rRNA binding proteins, it binds directly to 16S rRNA where it helps nucleate assembly of the platform of the 30S subunit by binding and bridging several RNA helices of the 16S rRNA.</text>
</comment>
<dbReference type="FunFam" id="1.10.287.10:FF:000002">
    <property type="entry name" value="30S ribosomal protein S15"/>
    <property type="match status" value="1"/>
</dbReference>